<keyword evidence="6 11" id="KW-0378">Hydrolase</keyword>
<dbReference type="GO" id="GO:0046872">
    <property type="term" value="F:metal ion binding"/>
    <property type="evidence" value="ECO:0007669"/>
    <property type="project" value="UniProtKB-KW"/>
</dbReference>
<accession>A0A086Q4U5</accession>
<dbReference type="InterPro" id="IPR006330">
    <property type="entry name" value="Ado/ade_deaminase"/>
</dbReference>
<evidence type="ECO:0000256" key="9">
    <source>
        <dbReference type="ARBA" id="ARBA00048787"/>
    </source>
</evidence>
<evidence type="ECO:0000259" key="10">
    <source>
        <dbReference type="Pfam" id="PF00962"/>
    </source>
</evidence>
<dbReference type="GO" id="GO:0046103">
    <property type="term" value="P:inosine biosynthetic process"/>
    <property type="evidence" value="ECO:0007669"/>
    <property type="project" value="TreeGrafter"/>
</dbReference>
<evidence type="ECO:0000313" key="12">
    <source>
        <dbReference type="Proteomes" id="UP000028821"/>
    </source>
</evidence>
<dbReference type="PANTHER" id="PTHR11409">
    <property type="entry name" value="ADENOSINE DEAMINASE"/>
    <property type="match status" value="1"/>
</dbReference>
<dbReference type="InterPro" id="IPR001365">
    <property type="entry name" value="A_deaminase_dom"/>
</dbReference>
<evidence type="ECO:0000256" key="1">
    <source>
        <dbReference type="ARBA" id="ARBA00001947"/>
    </source>
</evidence>
<name>A0A086Q4U5_TOXGO</name>
<keyword evidence="7" id="KW-0862">Zinc</keyword>
<evidence type="ECO:0000256" key="5">
    <source>
        <dbReference type="ARBA" id="ARBA00022726"/>
    </source>
</evidence>
<dbReference type="InterPro" id="IPR032466">
    <property type="entry name" value="Metal_Hydrolase"/>
</dbReference>
<organism evidence="11 12">
    <name type="scientific">Toxoplasma gondii MAS</name>
    <dbReference type="NCBI Taxonomy" id="943118"/>
    <lineage>
        <taxon>Eukaryota</taxon>
        <taxon>Sar</taxon>
        <taxon>Alveolata</taxon>
        <taxon>Apicomplexa</taxon>
        <taxon>Conoidasida</taxon>
        <taxon>Coccidia</taxon>
        <taxon>Eucoccidiorida</taxon>
        <taxon>Eimeriorina</taxon>
        <taxon>Sarcocystidae</taxon>
        <taxon>Toxoplasma</taxon>
    </lineage>
</organism>
<evidence type="ECO:0000256" key="4">
    <source>
        <dbReference type="ARBA" id="ARBA00022723"/>
    </source>
</evidence>
<keyword evidence="5" id="KW-0660">Purine salvage</keyword>
<dbReference type="GO" id="GO:0006154">
    <property type="term" value="P:adenosine catabolic process"/>
    <property type="evidence" value="ECO:0007669"/>
    <property type="project" value="TreeGrafter"/>
</dbReference>
<dbReference type="GO" id="GO:0004000">
    <property type="term" value="F:adenosine deaminase activity"/>
    <property type="evidence" value="ECO:0007669"/>
    <property type="project" value="TreeGrafter"/>
</dbReference>
<dbReference type="SUPFAM" id="SSF51556">
    <property type="entry name" value="Metallo-dependent hydrolases"/>
    <property type="match status" value="1"/>
</dbReference>
<evidence type="ECO:0000313" key="11">
    <source>
        <dbReference type="EMBL" id="KFH07627.1"/>
    </source>
</evidence>
<reference evidence="11 12" key="1">
    <citation type="submission" date="2014-04" db="EMBL/GenBank/DDBJ databases">
        <authorList>
            <person name="Sibley D."/>
            <person name="Venepally P."/>
            <person name="Karamycheva S."/>
            <person name="Hadjithomas M."/>
            <person name="Khan A."/>
            <person name="Brunk B."/>
            <person name="Roos D."/>
            <person name="Caler E."/>
            <person name="Lorenzi H."/>
        </authorList>
    </citation>
    <scope>NUCLEOTIDE SEQUENCE [LARGE SCALE GENOMIC DNA]</scope>
    <source>
        <strain evidence="11 12">MAS</strain>
    </source>
</reference>
<protein>
    <submittedName>
        <fullName evidence="11">Adenosine/AMP deaminase domain-containing protein</fullName>
        <ecNumber evidence="11">3.5.4.4</ecNumber>
    </submittedName>
</protein>
<evidence type="ECO:0000256" key="2">
    <source>
        <dbReference type="ARBA" id="ARBA00005058"/>
    </source>
</evidence>
<keyword evidence="8" id="KW-0546">Nucleotide metabolism</keyword>
<dbReference type="PANTHER" id="PTHR11409:SF42">
    <property type="entry name" value="ADENOSINE DEAMINASE-LIKE PROTEIN"/>
    <property type="match status" value="1"/>
</dbReference>
<dbReference type="OrthoDB" id="272271at2759"/>
<dbReference type="GO" id="GO:0062154">
    <property type="term" value="F:N6-methyl-AMP deaminase activity"/>
    <property type="evidence" value="ECO:0007669"/>
    <property type="project" value="RHEA"/>
</dbReference>
<proteinExistence type="inferred from homology"/>
<dbReference type="Proteomes" id="UP000028821">
    <property type="component" value="Unassembled WGS sequence"/>
</dbReference>
<sequence length="366" mass="41127">MSPSATLPSFEEIASLPKIELHAHLFGSIRVPVLEEIRQRAAEEHKQTTESCYGANADEAAANVARIEGKCIDIGDAFAYFSAVYEIVRRKDDIVYALRRVLEDFSQDNVVYLELRTTLKTIPEEGIDPDNYVALLVEELKSAEKQYPMIVRLILSLNRSRLTSEVETREETVKILDLVAKYPEWIVGVDIAGDPRKGNILPALEVLEKEVMNPSGAHHGKLKVTVHTSEVEGSEKETKAVLKLAPHRIGHGCYLAVDQREFLLKDKICVEICPSSNMCTLNLRDLKDHPFSYYYGKKVLSNAVCICTDDTGLFDTSLSKELHVLSQAYNLSLSDVMDLQRSALAAAFCRDEDKAKIEEKFFRPHI</sequence>
<feature type="domain" description="Adenosine deaminase" evidence="10">
    <location>
        <begin position="17"/>
        <end position="360"/>
    </location>
</feature>
<evidence type="ECO:0000256" key="6">
    <source>
        <dbReference type="ARBA" id="ARBA00022801"/>
    </source>
</evidence>
<keyword evidence="4" id="KW-0479">Metal-binding</keyword>
<dbReference type="AlphaFoldDB" id="A0A086Q4U5"/>
<comment type="similarity">
    <text evidence="3">Belongs to the metallo-dependent hydrolases superfamily. Adenosine and AMP deaminases family.</text>
</comment>
<dbReference type="VEuPathDB" id="ToxoDB:TGMAS_205720"/>
<dbReference type="EC" id="3.5.4.4" evidence="11"/>
<dbReference type="EMBL" id="AEXC02002138">
    <property type="protein sequence ID" value="KFH07627.1"/>
    <property type="molecule type" value="Genomic_DNA"/>
</dbReference>
<comment type="caution">
    <text evidence="11">The sequence shown here is derived from an EMBL/GenBank/DDBJ whole genome shotgun (WGS) entry which is preliminary data.</text>
</comment>
<dbReference type="GO" id="GO:0006166">
    <property type="term" value="P:purine ribonucleoside salvage"/>
    <property type="evidence" value="ECO:0007669"/>
    <property type="project" value="UniProtKB-KW"/>
</dbReference>
<dbReference type="Gene3D" id="3.20.20.140">
    <property type="entry name" value="Metal-dependent hydrolases"/>
    <property type="match status" value="1"/>
</dbReference>
<comment type="cofactor">
    <cofactor evidence="1">
        <name>Zn(2+)</name>
        <dbReference type="ChEBI" id="CHEBI:29105"/>
    </cofactor>
</comment>
<comment type="pathway">
    <text evidence="2">Purine metabolism; purine nucleoside salvage.</text>
</comment>
<gene>
    <name evidence="11" type="ORF">TGMAS_205720</name>
</gene>
<evidence type="ECO:0000256" key="3">
    <source>
        <dbReference type="ARBA" id="ARBA00006676"/>
    </source>
</evidence>
<dbReference type="Pfam" id="PF00962">
    <property type="entry name" value="A_deaminase"/>
    <property type="match status" value="1"/>
</dbReference>
<evidence type="ECO:0000256" key="8">
    <source>
        <dbReference type="ARBA" id="ARBA00023080"/>
    </source>
</evidence>
<evidence type="ECO:0000256" key="7">
    <source>
        <dbReference type="ARBA" id="ARBA00022833"/>
    </source>
</evidence>
<dbReference type="GO" id="GO:0009117">
    <property type="term" value="P:nucleotide metabolic process"/>
    <property type="evidence" value="ECO:0007669"/>
    <property type="project" value="UniProtKB-KW"/>
</dbReference>
<dbReference type="UniPathway" id="UPA00606"/>
<comment type="catalytic activity">
    <reaction evidence="9">
        <text>N(6)-methyl-AMP + H2O + H(+) = IMP + methylamine</text>
        <dbReference type="Rhea" id="RHEA:16001"/>
        <dbReference type="ChEBI" id="CHEBI:15377"/>
        <dbReference type="ChEBI" id="CHEBI:15378"/>
        <dbReference type="ChEBI" id="CHEBI:58053"/>
        <dbReference type="ChEBI" id="CHEBI:59338"/>
        <dbReference type="ChEBI" id="CHEBI:144842"/>
    </reaction>
    <physiologicalReaction direction="left-to-right" evidence="9">
        <dbReference type="Rhea" id="RHEA:16002"/>
    </physiologicalReaction>
</comment>